<feature type="transmembrane region" description="Helical" evidence="7">
    <location>
        <begin position="157"/>
        <end position="175"/>
    </location>
</feature>
<keyword evidence="12" id="KW-1185">Reference proteome</keyword>
<dbReference type="Proteomes" id="UP000219546">
    <property type="component" value="Unassembled WGS sequence"/>
</dbReference>
<dbReference type="AlphaFoldDB" id="A0A285CSE0"/>
<evidence type="ECO:0000256" key="1">
    <source>
        <dbReference type="ARBA" id="ARBA00004651"/>
    </source>
</evidence>
<dbReference type="PANTHER" id="PTHR43634:SF2">
    <property type="entry name" value="LOW CONDUCTANCE MECHANOSENSITIVE CHANNEL YNAI"/>
    <property type="match status" value="1"/>
</dbReference>
<dbReference type="Pfam" id="PF00924">
    <property type="entry name" value="MS_channel_2nd"/>
    <property type="match status" value="1"/>
</dbReference>
<dbReference type="GO" id="GO:0005886">
    <property type="term" value="C:plasma membrane"/>
    <property type="evidence" value="ECO:0007669"/>
    <property type="project" value="UniProtKB-SubCell"/>
</dbReference>
<dbReference type="InterPro" id="IPR049142">
    <property type="entry name" value="MS_channel_1st"/>
</dbReference>
<feature type="transmembrane region" description="Helical" evidence="7">
    <location>
        <begin position="13"/>
        <end position="30"/>
    </location>
</feature>
<sequence>MELPVSLELLKEVGISLAIIVVFLLLRKLFTTYVFKFITGLVKRKSTEVVFHILLAFEGPLRWLFVLIGIFLAIDQLSFMKEHMWVVIRLFRASIIALLAWGFYNLTDASSLIFQKINKRFNLEMDMMVAPFLSRIARFIIIALALSVIAQEFDYDVNGFIAGLGLGGLAFALAAQDTVKNVFGGFVIITEKPFTIGDWIKTKSVEGTVEDISFRSTIVRTFAQALVTVPNSTLANEAITNWSKMGKRQITFTLPISGQASPEKLNQFIERIRDYLKNNDDIHQETIFVTFDLIESGNYEVFFYLFTKTTVWGEFLQIKEQLNFEILRMLEEANIELAYPTRSLYLANMEEPHFSTEKDA</sequence>
<evidence type="ECO:0000256" key="6">
    <source>
        <dbReference type="ARBA" id="ARBA00023136"/>
    </source>
</evidence>
<dbReference type="InterPro" id="IPR049278">
    <property type="entry name" value="MS_channel_C"/>
</dbReference>
<dbReference type="Pfam" id="PF21088">
    <property type="entry name" value="MS_channel_1st"/>
    <property type="match status" value="1"/>
</dbReference>
<feature type="domain" description="Mechanosensitive ion channel transmembrane helices 2/3" evidence="10">
    <location>
        <begin position="136"/>
        <end position="176"/>
    </location>
</feature>
<evidence type="ECO:0000256" key="3">
    <source>
        <dbReference type="ARBA" id="ARBA00022475"/>
    </source>
</evidence>
<dbReference type="RefSeq" id="WP_097158542.1">
    <property type="nucleotide sequence ID" value="NZ_JBEPMQ010000010.1"/>
</dbReference>
<dbReference type="PANTHER" id="PTHR43634">
    <property type="entry name" value="OW CONDUCTANCE MECHANOSENSITIVE CHANNEL"/>
    <property type="match status" value="1"/>
</dbReference>
<evidence type="ECO:0000259" key="8">
    <source>
        <dbReference type="Pfam" id="PF00924"/>
    </source>
</evidence>
<evidence type="ECO:0000313" key="12">
    <source>
        <dbReference type="Proteomes" id="UP000219546"/>
    </source>
</evidence>
<evidence type="ECO:0000256" key="7">
    <source>
        <dbReference type="SAM" id="Phobius"/>
    </source>
</evidence>
<dbReference type="EMBL" id="OAOP01000004">
    <property type="protein sequence ID" value="SNX70477.1"/>
    <property type="molecule type" value="Genomic_DNA"/>
</dbReference>
<keyword evidence="6 7" id="KW-0472">Membrane</keyword>
<dbReference type="InterPro" id="IPR023408">
    <property type="entry name" value="MscS_beta-dom_sf"/>
</dbReference>
<comment type="similarity">
    <text evidence="2">Belongs to the MscS (TC 1.A.23) family.</text>
</comment>
<dbReference type="InterPro" id="IPR011014">
    <property type="entry name" value="MscS_channel_TM-2"/>
</dbReference>
<dbReference type="InterPro" id="IPR045042">
    <property type="entry name" value="YnaI-like"/>
</dbReference>
<dbReference type="GO" id="GO:0055085">
    <property type="term" value="P:transmembrane transport"/>
    <property type="evidence" value="ECO:0007669"/>
    <property type="project" value="InterPro"/>
</dbReference>
<dbReference type="Gene3D" id="2.30.30.60">
    <property type="match status" value="1"/>
</dbReference>
<dbReference type="SUPFAM" id="SSF50182">
    <property type="entry name" value="Sm-like ribonucleoproteins"/>
    <property type="match status" value="1"/>
</dbReference>
<feature type="transmembrane region" description="Helical" evidence="7">
    <location>
        <begin position="50"/>
        <end position="74"/>
    </location>
</feature>
<name>A0A285CSE0_9BACI</name>
<dbReference type="Gene3D" id="3.30.70.100">
    <property type="match status" value="1"/>
</dbReference>
<feature type="domain" description="Mechanosensitive ion channel MscS" evidence="8">
    <location>
        <begin position="177"/>
        <end position="244"/>
    </location>
</feature>
<feature type="transmembrane region" description="Helical" evidence="7">
    <location>
        <begin position="127"/>
        <end position="151"/>
    </location>
</feature>
<evidence type="ECO:0000256" key="2">
    <source>
        <dbReference type="ARBA" id="ARBA00008017"/>
    </source>
</evidence>
<accession>A0A285CSE0</accession>
<dbReference type="Gene3D" id="1.10.287.1260">
    <property type="match status" value="1"/>
</dbReference>
<comment type="subcellular location">
    <subcellularLocation>
        <location evidence="1">Cell membrane</location>
        <topology evidence="1">Multi-pass membrane protein</topology>
    </subcellularLocation>
</comment>
<feature type="transmembrane region" description="Helical" evidence="7">
    <location>
        <begin position="86"/>
        <end position="106"/>
    </location>
</feature>
<protein>
    <submittedName>
        <fullName evidence="11">MscS family membrane protein</fullName>
    </submittedName>
</protein>
<evidence type="ECO:0000256" key="4">
    <source>
        <dbReference type="ARBA" id="ARBA00022692"/>
    </source>
</evidence>
<organism evidence="11 12">
    <name type="scientific">Bacillus oleivorans</name>
    <dbReference type="NCBI Taxonomy" id="1448271"/>
    <lineage>
        <taxon>Bacteria</taxon>
        <taxon>Bacillati</taxon>
        <taxon>Bacillota</taxon>
        <taxon>Bacilli</taxon>
        <taxon>Bacillales</taxon>
        <taxon>Bacillaceae</taxon>
        <taxon>Bacillus</taxon>
    </lineage>
</organism>
<dbReference type="Pfam" id="PF21082">
    <property type="entry name" value="MS_channel_3rd"/>
    <property type="match status" value="1"/>
</dbReference>
<evidence type="ECO:0000259" key="9">
    <source>
        <dbReference type="Pfam" id="PF21082"/>
    </source>
</evidence>
<dbReference type="InterPro" id="IPR006685">
    <property type="entry name" value="MscS_channel_2nd"/>
</dbReference>
<evidence type="ECO:0000313" key="11">
    <source>
        <dbReference type="EMBL" id="SNX70477.1"/>
    </source>
</evidence>
<gene>
    <name evidence="11" type="ORF">SAMN05877753_104138</name>
</gene>
<dbReference type="SUPFAM" id="SSF82689">
    <property type="entry name" value="Mechanosensitive channel protein MscS (YggB), C-terminal domain"/>
    <property type="match status" value="1"/>
</dbReference>
<dbReference type="InterPro" id="IPR011066">
    <property type="entry name" value="MscS_channel_C_sf"/>
</dbReference>
<reference evidence="11 12" key="1">
    <citation type="submission" date="2017-08" db="EMBL/GenBank/DDBJ databases">
        <authorList>
            <person name="de Groot N.N."/>
        </authorList>
    </citation>
    <scope>NUCLEOTIDE SEQUENCE [LARGE SCALE GENOMIC DNA]</scope>
    <source>
        <strain evidence="11 12">JC228</strain>
    </source>
</reference>
<keyword evidence="5 7" id="KW-1133">Transmembrane helix</keyword>
<evidence type="ECO:0000256" key="5">
    <source>
        <dbReference type="ARBA" id="ARBA00022989"/>
    </source>
</evidence>
<proteinExistence type="inferred from homology"/>
<dbReference type="OrthoDB" id="9809206at2"/>
<evidence type="ECO:0000259" key="10">
    <source>
        <dbReference type="Pfam" id="PF21088"/>
    </source>
</evidence>
<dbReference type="InterPro" id="IPR010920">
    <property type="entry name" value="LSM_dom_sf"/>
</dbReference>
<feature type="domain" description="Mechanosensitive ion channel MscS C-terminal" evidence="9">
    <location>
        <begin position="252"/>
        <end position="337"/>
    </location>
</feature>
<keyword evidence="4 7" id="KW-0812">Transmembrane</keyword>
<keyword evidence="3" id="KW-1003">Cell membrane</keyword>
<dbReference type="SUPFAM" id="SSF82861">
    <property type="entry name" value="Mechanosensitive channel protein MscS (YggB), transmembrane region"/>
    <property type="match status" value="1"/>
</dbReference>